<reference evidence="3" key="1">
    <citation type="submission" date="2021-01" db="EMBL/GenBank/DDBJ databases">
        <title>Adiantum capillus-veneris genome.</title>
        <authorList>
            <person name="Fang Y."/>
            <person name="Liao Q."/>
        </authorList>
    </citation>
    <scope>NUCLEOTIDE SEQUENCE</scope>
    <source>
        <strain evidence="3">H3</strain>
        <tissue evidence="3">Leaf</tissue>
    </source>
</reference>
<feature type="region of interest" description="Disordered" evidence="1">
    <location>
        <begin position="518"/>
        <end position="545"/>
    </location>
</feature>
<dbReference type="AlphaFoldDB" id="A0A9D4UYQ2"/>
<dbReference type="InterPro" id="IPR028020">
    <property type="entry name" value="ASX_DEUBAD_dom"/>
</dbReference>
<dbReference type="OrthoDB" id="515401at2759"/>
<proteinExistence type="predicted"/>
<dbReference type="Pfam" id="PF13919">
    <property type="entry name" value="ASXH"/>
    <property type="match status" value="1"/>
</dbReference>
<evidence type="ECO:0000313" key="3">
    <source>
        <dbReference type="EMBL" id="KAI5076438.1"/>
    </source>
</evidence>
<evidence type="ECO:0000259" key="2">
    <source>
        <dbReference type="Pfam" id="PF13919"/>
    </source>
</evidence>
<dbReference type="Proteomes" id="UP000886520">
    <property type="component" value="Chromosome 8"/>
</dbReference>
<feature type="compositionally biased region" description="Polar residues" evidence="1">
    <location>
        <begin position="528"/>
        <end position="541"/>
    </location>
</feature>
<feature type="region of interest" description="Disordered" evidence="1">
    <location>
        <begin position="412"/>
        <end position="452"/>
    </location>
</feature>
<feature type="domain" description="ASX DEUBAD" evidence="2">
    <location>
        <begin position="242"/>
        <end position="322"/>
    </location>
</feature>
<feature type="region of interest" description="Disordered" evidence="1">
    <location>
        <begin position="1"/>
        <end position="30"/>
    </location>
</feature>
<feature type="compositionally biased region" description="Polar residues" evidence="1">
    <location>
        <begin position="416"/>
        <end position="432"/>
    </location>
</feature>
<protein>
    <recommendedName>
        <fullName evidence="2">ASX DEUBAD domain-containing protein</fullName>
    </recommendedName>
</protein>
<name>A0A9D4UYQ2_ADICA</name>
<sequence>MPMHSGGLGLKTSSSKKNIQKITEHHSLKRKEPSDGLLDFYCSYQGADHSRGMLHEDDACTRSSTGSGMSVSESCVQRTGTTGRAPDCWPPWGCHVPSKRRSILHRHRPSVNRISYNFPRSDFHVIKSPSEEDLLVDYTPSSMLVEIGLGGVLIRAPPPGIPAQESQASSLMYEKQEIKQSVTLESDVTKVGIMGTPFSEGSSKHKGKEKAKQFARGSRACGNGSTKNWVPNKNLLENFPYNKRDVLQSCHSPLVFVELKDIINSETFMGLTEQEKQQLMKHVSPVDKPDSLKYMFSSAQFESALRGFQDLLSGGMFDSQESGVSPRVLQHYQQLLTISDLTSSGWIERCSQMGRRKSSVEYAKIMQGKEYLKEKLKGLSNHGADGLSSSTDLVTGKHLPAGNLGSVITEVDETPDSSAPSTTRCQTSTPTSHMMFDRERHPPELSSRHRKNSFKPFGFDEESNLKAILSSRTHYLSHHGRKFAMEAPTYGLLEQDVLLDLPSNLTFQQAELLHQPVRCKSPPKDTENLASQNSKTGNAPIQDNIWPSEPNLDWSEFLWNSPSAGSVNDTF</sequence>
<dbReference type="PANTHER" id="PTHR46855:SF1">
    <property type="entry name" value="GATA TRANSCRIPTION FACTOR 26"/>
    <property type="match status" value="1"/>
</dbReference>
<dbReference type="InterPro" id="IPR044589">
    <property type="entry name" value="GATA26/27"/>
</dbReference>
<gene>
    <name evidence="3" type="ORF">GOP47_0008503</name>
</gene>
<feature type="compositionally biased region" description="Basic and acidic residues" evidence="1">
    <location>
        <begin position="435"/>
        <end position="447"/>
    </location>
</feature>
<dbReference type="PANTHER" id="PTHR46855">
    <property type="entry name" value="OSJNBB0038F03.10 PROTEIN"/>
    <property type="match status" value="1"/>
</dbReference>
<evidence type="ECO:0000256" key="1">
    <source>
        <dbReference type="SAM" id="MobiDB-lite"/>
    </source>
</evidence>
<keyword evidence="4" id="KW-1185">Reference proteome</keyword>
<dbReference type="EMBL" id="JABFUD020000008">
    <property type="protein sequence ID" value="KAI5076438.1"/>
    <property type="molecule type" value="Genomic_DNA"/>
</dbReference>
<accession>A0A9D4UYQ2</accession>
<organism evidence="3 4">
    <name type="scientific">Adiantum capillus-veneris</name>
    <name type="common">Maidenhair fern</name>
    <dbReference type="NCBI Taxonomy" id="13818"/>
    <lineage>
        <taxon>Eukaryota</taxon>
        <taxon>Viridiplantae</taxon>
        <taxon>Streptophyta</taxon>
        <taxon>Embryophyta</taxon>
        <taxon>Tracheophyta</taxon>
        <taxon>Polypodiopsida</taxon>
        <taxon>Polypodiidae</taxon>
        <taxon>Polypodiales</taxon>
        <taxon>Pteridineae</taxon>
        <taxon>Pteridaceae</taxon>
        <taxon>Vittarioideae</taxon>
        <taxon>Adiantum</taxon>
    </lineage>
</organism>
<evidence type="ECO:0000313" key="4">
    <source>
        <dbReference type="Proteomes" id="UP000886520"/>
    </source>
</evidence>
<comment type="caution">
    <text evidence="3">The sequence shown here is derived from an EMBL/GenBank/DDBJ whole genome shotgun (WGS) entry which is preliminary data.</text>
</comment>